<protein>
    <submittedName>
        <fullName evidence="1">Uncharacterized protein</fullName>
    </submittedName>
</protein>
<dbReference type="EMBL" id="CP133618">
    <property type="protein sequence ID" value="WMV39711.1"/>
    <property type="molecule type" value="Genomic_DNA"/>
</dbReference>
<gene>
    <name evidence="1" type="ORF">MTR67_033096</name>
</gene>
<proteinExistence type="predicted"/>
<evidence type="ECO:0000313" key="1">
    <source>
        <dbReference type="EMBL" id="WMV39711.1"/>
    </source>
</evidence>
<name>A0AAF0U5S5_SOLVR</name>
<dbReference type="AlphaFoldDB" id="A0AAF0U5S5"/>
<dbReference type="Proteomes" id="UP001234989">
    <property type="component" value="Chromosome 7"/>
</dbReference>
<keyword evidence="2" id="KW-1185">Reference proteome</keyword>
<reference evidence="1" key="1">
    <citation type="submission" date="2023-08" db="EMBL/GenBank/DDBJ databases">
        <title>A de novo genome assembly of Solanum verrucosum Schlechtendal, a Mexican diploid species geographically isolated from the other diploid A-genome species in potato relatives.</title>
        <authorList>
            <person name="Hosaka K."/>
        </authorList>
    </citation>
    <scope>NUCLEOTIDE SEQUENCE</scope>
    <source>
        <tissue evidence="1">Young leaves</tissue>
    </source>
</reference>
<organism evidence="1 2">
    <name type="scientific">Solanum verrucosum</name>
    <dbReference type="NCBI Taxonomy" id="315347"/>
    <lineage>
        <taxon>Eukaryota</taxon>
        <taxon>Viridiplantae</taxon>
        <taxon>Streptophyta</taxon>
        <taxon>Embryophyta</taxon>
        <taxon>Tracheophyta</taxon>
        <taxon>Spermatophyta</taxon>
        <taxon>Magnoliopsida</taxon>
        <taxon>eudicotyledons</taxon>
        <taxon>Gunneridae</taxon>
        <taxon>Pentapetalae</taxon>
        <taxon>asterids</taxon>
        <taxon>lamiids</taxon>
        <taxon>Solanales</taxon>
        <taxon>Solanaceae</taxon>
        <taxon>Solanoideae</taxon>
        <taxon>Solaneae</taxon>
        <taxon>Solanum</taxon>
    </lineage>
</organism>
<evidence type="ECO:0000313" key="2">
    <source>
        <dbReference type="Proteomes" id="UP001234989"/>
    </source>
</evidence>
<sequence>MKRVECTLTFLLPLRGNMLFLIDPPLQRNAIGAGNVQGPAIPLISLKHLTSEIAIRRAGLRITHVTGSKFLPFFSPQAYVMLNAGAVRHSHGMESCLVTMLNPPAKESR</sequence>
<accession>A0AAF0U5S5</accession>